<dbReference type="InterPro" id="IPR004242">
    <property type="entry name" value="Transposase_21"/>
</dbReference>
<gene>
    <name evidence="1" type="ORF">L1049_019222</name>
</gene>
<protein>
    <recommendedName>
        <fullName evidence="3">DUF4218 domain-containing protein</fullName>
    </recommendedName>
</protein>
<dbReference type="EMBL" id="JBBPBK010000012">
    <property type="protein sequence ID" value="KAK9274408.1"/>
    <property type="molecule type" value="Genomic_DNA"/>
</dbReference>
<evidence type="ECO:0000313" key="2">
    <source>
        <dbReference type="Proteomes" id="UP001415857"/>
    </source>
</evidence>
<accession>A0AAP0RD73</accession>
<dbReference type="Pfam" id="PF02992">
    <property type="entry name" value="Transposase_21"/>
    <property type="match status" value="1"/>
</dbReference>
<reference evidence="1 2" key="1">
    <citation type="journal article" date="2024" name="Plant J.">
        <title>Genome sequences and population genomics reveal climatic adaptation and genomic divergence between two closely related sweetgum species.</title>
        <authorList>
            <person name="Xu W.Q."/>
            <person name="Ren C.Q."/>
            <person name="Zhang X.Y."/>
            <person name="Comes H.P."/>
            <person name="Liu X.H."/>
            <person name="Li Y.G."/>
            <person name="Kettle C.J."/>
            <person name="Jalonen R."/>
            <person name="Gaisberger H."/>
            <person name="Ma Y.Z."/>
            <person name="Qiu Y.X."/>
        </authorList>
    </citation>
    <scope>NUCLEOTIDE SEQUENCE [LARGE SCALE GENOMIC DNA]</scope>
    <source>
        <strain evidence="1">Hangzhou</strain>
    </source>
</reference>
<dbReference type="Proteomes" id="UP001415857">
    <property type="component" value="Unassembled WGS sequence"/>
</dbReference>
<dbReference type="PANTHER" id="PTHR48451:SF1">
    <property type="entry name" value="DUF4218 DOMAIN-CONTAINING PROTEIN"/>
    <property type="match status" value="1"/>
</dbReference>
<dbReference type="PANTHER" id="PTHR48451">
    <property type="entry name" value="DUF4218 DOMAIN-CONTAINING PROTEIN"/>
    <property type="match status" value="1"/>
</dbReference>
<dbReference type="AlphaFoldDB" id="A0AAP0RD73"/>
<evidence type="ECO:0008006" key="3">
    <source>
        <dbReference type="Google" id="ProtNLM"/>
    </source>
</evidence>
<keyword evidence="2" id="KW-1185">Reference proteome</keyword>
<evidence type="ECO:0000313" key="1">
    <source>
        <dbReference type="EMBL" id="KAK9274408.1"/>
    </source>
</evidence>
<proteinExistence type="predicted"/>
<comment type="caution">
    <text evidence="1">The sequence shown here is derived from an EMBL/GenBank/DDBJ whole genome shotgun (WGS) entry which is preliminary data.</text>
</comment>
<sequence length="185" mass="21274">MSSKTAGLMRWHAEDRNKDGVLRHPTDIEAWATLDNRYSNFAEEIQNVKLGLSSDGFNPFGIMSSVHSTWLMVLMPYNLPLWYLKTLKSYVRNRSCPEGSLAEGYVAKECLNFCSRYLHDVESKLNRVLRNTDDQGIRLYKGLSIFSRPGWPIGSEEFVPMLTDVLVHMHSYMLFNCPEVAPYTE</sequence>
<organism evidence="1 2">
    <name type="scientific">Liquidambar formosana</name>
    <name type="common">Formosan gum</name>
    <dbReference type="NCBI Taxonomy" id="63359"/>
    <lineage>
        <taxon>Eukaryota</taxon>
        <taxon>Viridiplantae</taxon>
        <taxon>Streptophyta</taxon>
        <taxon>Embryophyta</taxon>
        <taxon>Tracheophyta</taxon>
        <taxon>Spermatophyta</taxon>
        <taxon>Magnoliopsida</taxon>
        <taxon>eudicotyledons</taxon>
        <taxon>Gunneridae</taxon>
        <taxon>Pentapetalae</taxon>
        <taxon>Saxifragales</taxon>
        <taxon>Altingiaceae</taxon>
        <taxon>Liquidambar</taxon>
    </lineage>
</organism>
<name>A0AAP0RD73_LIQFO</name>